<sequence>MNHSTRKYRPRTRTAKKKSPNVLGLKPKVAPAPPEISFPACNLVRKRDIEELSEDDEGFPAGLEGHTRRRCDSSSSVDTICPPTPRAFRPMLHESHSESLSTSPKSNMRISHKRSGGSSDTEFNPVRATSGLIRAPSMYLGCEKGDTLFANDADDEEFFGATGSLNCDFSFHFDREAETHESPSWSDNRALSAGSCLWRNSNQPADTVGRSQFSRAPTHRSFASGKENAFDADQLLEDQAFLSDWARSAVELNSRDNESLNDEATSDAAVRPTSRQGYKDTFVIGKSPDPDVVEGHDDRALRDLFHLDIKVLHKWVAVWDAQVKDVWTWNGNLHVSATGPISEELLSGCTSRVQEIIFYSVDRSNPDIKLDYESTVQQGQYVARYPRQPLAPSRTVQCGVEPVHRISVDTSWKSVEPGCEDAQADGTRTLGFRVPMPMKLFSGYEGRKFRVRAKVRLAFTSENVPEVIVDSGVVDVGIESLRTDKHMR</sequence>
<comment type="caution">
    <text evidence="2">The sequence shown here is derived from an EMBL/GenBank/DDBJ whole genome shotgun (WGS) entry which is preliminary data.</text>
</comment>
<evidence type="ECO:0000256" key="1">
    <source>
        <dbReference type="SAM" id="MobiDB-lite"/>
    </source>
</evidence>
<evidence type="ECO:0000313" key="3">
    <source>
        <dbReference type="Proteomes" id="UP000287166"/>
    </source>
</evidence>
<organism evidence="2 3">
    <name type="scientific">Sparassis crispa</name>
    <dbReference type="NCBI Taxonomy" id="139825"/>
    <lineage>
        <taxon>Eukaryota</taxon>
        <taxon>Fungi</taxon>
        <taxon>Dikarya</taxon>
        <taxon>Basidiomycota</taxon>
        <taxon>Agaricomycotina</taxon>
        <taxon>Agaricomycetes</taxon>
        <taxon>Polyporales</taxon>
        <taxon>Sparassidaceae</taxon>
        <taxon>Sparassis</taxon>
    </lineage>
</organism>
<dbReference type="AlphaFoldDB" id="A0A401GTE8"/>
<dbReference type="EMBL" id="BFAD01000007">
    <property type="protein sequence ID" value="GBE85453.1"/>
    <property type="molecule type" value="Genomic_DNA"/>
</dbReference>
<reference evidence="2 3" key="1">
    <citation type="journal article" date="2018" name="Sci. Rep.">
        <title>Genome sequence of the cauliflower mushroom Sparassis crispa (Hanabiratake) and its association with beneficial usage.</title>
        <authorList>
            <person name="Kiyama R."/>
            <person name="Furutani Y."/>
            <person name="Kawaguchi K."/>
            <person name="Nakanishi T."/>
        </authorList>
    </citation>
    <scope>NUCLEOTIDE SEQUENCE [LARGE SCALE GENOMIC DNA]</scope>
</reference>
<protein>
    <submittedName>
        <fullName evidence="2">Uncharacterized protein</fullName>
    </submittedName>
</protein>
<dbReference type="GeneID" id="38782370"/>
<feature type="region of interest" description="Disordered" evidence="1">
    <location>
        <begin position="53"/>
        <end position="125"/>
    </location>
</feature>
<evidence type="ECO:0000313" key="2">
    <source>
        <dbReference type="EMBL" id="GBE85453.1"/>
    </source>
</evidence>
<dbReference type="RefSeq" id="XP_027616366.1">
    <property type="nucleotide sequence ID" value="XM_027760565.1"/>
</dbReference>
<feature type="region of interest" description="Disordered" evidence="1">
    <location>
        <begin position="1"/>
        <end position="36"/>
    </location>
</feature>
<keyword evidence="3" id="KW-1185">Reference proteome</keyword>
<name>A0A401GTE8_9APHY</name>
<dbReference type="InParanoid" id="A0A401GTE8"/>
<dbReference type="Proteomes" id="UP000287166">
    <property type="component" value="Unassembled WGS sequence"/>
</dbReference>
<gene>
    <name evidence="2" type="ORF">SCP_0706400</name>
</gene>
<accession>A0A401GTE8</accession>
<proteinExistence type="predicted"/>
<feature type="compositionally biased region" description="Basic residues" evidence="1">
    <location>
        <begin position="1"/>
        <end position="19"/>
    </location>
</feature>
<dbReference type="OrthoDB" id="3059771at2759"/>